<feature type="compositionally biased region" description="Basic and acidic residues" evidence="1">
    <location>
        <begin position="34"/>
        <end position="47"/>
    </location>
</feature>
<evidence type="ECO:0000313" key="2">
    <source>
        <dbReference type="EMBL" id="MBP2047141.1"/>
    </source>
</evidence>
<sequence>MERTHQPYGLHVRTGRTDWTYAPAVRTSRTHTTYAHDVRARERRRADSPLTGPPALDRARGPDPG</sequence>
<organism evidence="2 3">
    <name type="scientific">Streptomyces griseochromogenes</name>
    <dbReference type="NCBI Taxonomy" id="68214"/>
    <lineage>
        <taxon>Bacteria</taxon>
        <taxon>Bacillati</taxon>
        <taxon>Actinomycetota</taxon>
        <taxon>Actinomycetes</taxon>
        <taxon>Kitasatosporales</taxon>
        <taxon>Streptomycetaceae</taxon>
        <taxon>Streptomyces</taxon>
    </lineage>
</organism>
<dbReference type="EMBL" id="JAGGLP010000001">
    <property type="protein sequence ID" value="MBP2047141.1"/>
    <property type="molecule type" value="Genomic_DNA"/>
</dbReference>
<feature type="region of interest" description="Disordered" evidence="1">
    <location>
        <begin position="30"/>
        <end position="65"/>
    </location>
</feature>
<protein>
    <submittedName>
        <fullName evidence="2">Uncharacterized protein</fullName>
    </submittedName>
</protein>
<gene>
    <name evidence="2" type="ORF">J2Z21_000063</name>
</gene>
<proteinExistence type="predicted"/>
<dbReference type="Proteomes" id="UP001519309">
    <property type="component" value="Unassembled WGS sequence"/>
</dbReference>
<name>A0ABS4LIC1_9ACTN</name>
<evidence type="ECO:0000313" key="3">
    <source>
        <dbReference type="Proteomes" id="UP001519309"/>
    </source>
</evidence>
<evidence type="ECO:0000256" key="1">
    <source>
        <dbReference type="SAM" id="MobiDB-lite"/>
    </source>
</evidence>
<reference evidence="2 3" key="1">
    <citation type="submission" date="2021-03" db="EMBL/GenBank/DDBJ databases">
        <title>Genomic Encyclopedia of Type Strains, Phase IV (KMG-IV): sequencing the most valuable type-strain genomes for metagenomic binning, comparative biology and taxonomic classification.</title>
        <authorList>
            <person name="Goeker M."/>
        </authorList>
    </citation>
    <scope>NUCLEOTIDE SEQUENCE [LARGE SCALE GENOMIC DNA]</scope>
    <source>
        <strain evidence="2 3">DSM 40499</strain>
    </source>
</reference>
<comment type="caution">
    <text evidence="2">The sequence shown here is derived from an EMBL/GenBank/DDBJ whole genome shotgun (WGS) entry which is preliminary data.</text>
</comment>
<accession>A0ABS4LIC1</accession>
<keyword evidence="3" id="KW-1185">Reference proteome</keyword>